<dbReference type="Proteomes" id="UP000007013">
    <property type="component" value="Chromosome"/>
</dbReference>
<keyword evidence="3" id="KW-0255">Endonuclease</keyword>
<dbReference type="RefSeq" id="WP_012373904.1">
    <property type="nucleotide sequence ID" value="NC_010571.1"/>
</dbReference>
<dbReference type="SUPFAM" id="SSF52980">
    <property type="entry name" value="Restriction endonuclease-like"/>
    <property type="match status" value="1"/>
</dbReference>
<evidence type="ECO:0000313" key="4">
    <source>
        <dbReference type="Proteomes" id="UP000007013"/>
    </source>
</evidence>
<dbReference type="STRING" id="452637.Oter_1078"/>
<proteinExistence type="predicted"/>
<dbReference type="eggNOG" id="COG4127">
    <property type="taxonomic scope" value="Bacteria"/>
</dbReference>
<dbReference type="PANTHER" id="PTHR30015:SF7">
    <property type="entry name" value="TYPE IV METHYL-DIRECTED RESTRICTION ENZYME ECOKMRR"/>
    <property type="match status" value="1"/>
</dbReference>
<dbReference type="REBASE" id="17719">
    <property type="entry name" value="OtePBMrrP"/>
</dbReference>
<dbReference type="GO" id="GO:0015666">
    <property type="term" value="F:restriction endodeoxyribonuclease activity"/>
    <property type="evidence" value="ECO:0007669"/>
    <property type="project" value="TreeGrafter"/>
</dbReference>
<evidence type="ECO:0000313" key="3">
    <source>
        <dbReference type="EMBL" id="ACB74366.1"/>
    </source>
</evidence>
<feature type="compositionally biased region" description="Basic and acidic residues" evidence="1">
    <location>
        <begin position="155"/>
        <end position="182"/>
    </location>
</feature>
<accession>B1ZMM1</accession>
<dbReference type="EMBL" id="CP001032">
    <property type="protein sequence ID" value="ACB74366.1"/>
    <property type="molecule type" value="Genomic_DNA"/>
</dbReference>
<dbReference type="InterPro" id="IPR011335">
    <property type="entry name" value="Restrct_endonuc-II-like"/>
</dbReference>
<dbReference type="InterPro" id="IPR052906">
    <property type="entry name" value="Type_IV_Methyl-Rstrct_Enzyme"/>
</dbReference>
<dbReference type="GO" id="GO:0003677">
    <property type="term" value="F:DNA binding"/>
    <property type="evidence" value="ECO:0007669"/>
    <property type="project" value="InterPro"/>
</dbReference>
<dbReference type="InterPro" id="IPR007560">
    <property type="entry name" value="Restrct_endonuc_IV_Mrr"/>
</dbReference>
<dbReference type="GO" id="GO:0043590">
    <property type="term" value="C:bacterial nucleoid"/>
    <property type="evidence" value="ECO:0007669"/>
    <property type="project" value="TreeGrafter"/>
</dbReference>
<dbReference type="PIRSF" id="PIRSF031853">
    <property type="entry name" value="UPC031853"/>
    <property type="match status" value="1"/>
</dbReference>
<sequence length="333" mass="36926">MSKNAWMIRAGEGGYLIEEFAKGLVTVGWHEVGEIKDTSQRDLWLRLATVYPGSKPATNQNAASVLWRFARVVKVGDAVVTYDPTKREYLLGVVTSDYGYEPKRSKEHPHTREVTWEARVSRDALSVATRNSLGSTLALFAVPDAAFTELQAASESKKTAEPTSGIEDRKEQLVQSNRDAEEQSRELIEDRILALDPFEMQELIAAVLRAMGYRTRVSPPGSDRGIDVLASPDGLGLQEPRIKVEVKHRPGTAMGSQEVRSFIGSLRSGDRGLYVSTGAFSKEAKYEAERATIPVTLIDLRDLAQLVTDNYENFDTKGRALLPLVRIYRPAAE</sequence>
<dbReference type="HOGENOM" id="CLU_047680_0_0_0"/>
<keyword evidence="3" id="KW-0540">Nuclease</keyword>
<dbReference type="GO" id="GO:0009307">
    <property type="term" value="P:DNA restriction-modification system"/>
    <property type="evidence" value="ECO:0007669"/>
    <property type="project" value="InterPro"/>
</dbReference>
<evidence type="ECO:0000256" key="1">
    <source>
        <dbReference type="SAM" id="MobiDB-lite"/>
    </source>
</evidence>
<dbReference type="AlphaFoldDB" id="B1ZMM1"/>
<dbReference type="Pfam" id="PF04471">
    <property type="entry name" value="Mrr_cat"/>
    <property type="match status" value="1"/>
</dbReference>
<name>B1ZMM1_OPITP</name>
<dbReference type="InterPro" id="IPR011856">
    <property type="entry name" value="tRNA_endonuc-like_dom_sf"/>
</dbReference>
<dbReference type="KEGG" id="ote:Oter_1078"/>
<keyword evidence="4" id="KW-1185">Reference proteome</keyword>
<reference evidence="3 4" key="1">
    <citation type="journal article" date="2011" name="J. Bacteriol.">
        <title>Genome sequence of the verrucomicrobium Opitutus terrae PB90-1, an abundant inhabitant of rice paddy soil ecosystems.</title>
        <authorList>
            <person name="van Passel M.W."/>
            <person name="Kant R."/>
            <person name="Palva A."/>
            <person name="Copeland A."/>
            <person name="Lucas S."/>
            <person name="Lapidus A."/>
            <person name="Glavina del Rio T."/>
            <person name="Pitluck S."/>
            <person name="Goltsman E."/>
            <person name="Clum A."/>
            <person name="Sun H."/>
            <person name="Schmutz J."/>
            <person name="Larimer F.W."/>
            <person name="Land M.L."/>
            <person name="Hauser L."/>
            <person name="Kyrpides N."/>
            <person name="Mikhailova N."/>
            <person name="Richardson P.P."/>
            <person name="Janssen P.H."/>
            <person name="de Vos W.M."/>
            <person name="Smidt H."/>
        </authorList>
    </citation>
    <scope>NUCLEOTIDE SEQUENCE [LARGE SCALE GENOMIC DNA]</scope>
    <source>
        <strain evidence="4">DSM 11246 / JCM 15787 / PB90-1</strain>
    </source>
</reference>
<gene>
    <name evidence="3" type="ordered locus">Oter_1078</name>
</gene>
<dbReference type="InterPro" id="IPR016984">
    <property type="entry name" value="UCP031853"/>
</dbReference>
<dbReference type="Gene3D" id="3.40.1350.10">
    <property type="match status" value="1"/>
</dbReference>
<protein>
    <submittedName>
        <fullName evidence="3">Restriction endonuclease</fullName>
    </submittedName>
</protein>
<evidence type="ECO:0000259" key="2">
    <source>
        <dbReference type="Pfam" id="PF04471"/>
    </source>
</evidence>
<feature type="domain" description="Restriction endonuclease type IV Mrr" evidence="2">
    <location>
        <begin position="193"/>
        <end position="306"/>
    </location>
</feature>
<organism evidence="3 4">
    <name type="scientific">Opitutus terrae (strain DSM 11246 / JCM 15787 / PB90-1)</name>
    <dbReference type="NCBI Taxonomy" id="452637"/>
    <lineage>
        <taxon>Bacteria</taxon>
        <taxon>Pseudomonadati</taxon>
        <taxon>Verrucomicrobiota</taxon>
        <taxon>Opitutia</taxon>
        <taxon>Opitutales</taxon>
        <taxon>Opitutaceae</taxon>
        <taxon>Opitutus</taxon>
    </lineage>
</organism>
<dbReference type="PANTHER" id="PTHR30015">
    <property type="entry name" value="MRR RESTRICTION SYSTEM PROTEIN"/>
    <property type="match status" value="1"/>
</dbReference>
<feature type="region of interest" description="Disordered" evidence="1">
    <location>
        <begin position="153"/>
        <end position="182"/>
    </location>
</feature>
<keyword evidence="3" id="KW-0378">Hydrolase</keyword>